<feature type="domain" description="ABM" evidence="1">
    <location>
        <begin position="1"/>
        <end position="64"/>
    </location>
</feature>
<organism evidence="2 3">
    <name type="scientific">Phormidesmis priestleyi ULC007</name>
    <dbReference type="NCBI Taxonomy" id="1920490"/>
    <lineage>
        <taxon>Bacteria</taxon>
        <taxon>Bacillati</taxon>
        <taxon>Cyanobacteriota</taxon>
        <taxon>Cyanophyceae</taxon>
        <taxon>Leptolyngbyales</taxon>
        <taxon>Leptolyngbyaceae</taxon>
        <taxon>Phormidesmis</taxon>
    </lineage>
</organism>
<dbReference type="Pfam" id="PF03992">
    <property type="entry name" value="ABM"/>
    <property type="match status" value="1"/>
</dbReference>
<keyword evidence="3" id="KW-1185">Reference proteome</keyword>
<dbReference type="Gene3D" id="3.30.70.100">
    <property type="match status" value="1"/>
</dbReference>
<gene>
    <name evidence="2" type="ORF">C7B65_21635</name>
</gene>
<reference evidence="2 3" key="2">
    <citation type="submission" date="2018-03" db="EMBL/GenBank/DDBJ databases">
        <title>The ancient ancestry and fast evolution of plastids.</title>
        <authorList>
            <person name="Moore K.R."/>
            <person name="Magnabosco C."/>
            <person name="Momper L."/>
            <person name="Gold D.A."/>
            <person name="Bosak T."/>
            <person name="Fournier G.P."/>
        </authorList>
    </citation>
    <scope>NUCLEOTIDE SEQUENCE [LARGE SCALE GENOMIC DNA]</scope>
    <source>
        <strain evidence="2 3">ULC007</strain>
    </source>
</reference>
<dbReference type="SUPFAM" id="SSF54909">
    <property type="entry name" value="Dimeric alpha+beta barrel"/>
    <property type="match status" value="1"/>
</dbReference>
<accession>A0A2T1D7E9</accession>
<dbReference type="STRING" id="1920490.GCA_001895925_02441"/>
<dbReference type="NCBIfam" id="TIGR03792">
    <property type="entry name" value="TIGR03792 family protein"/>
    <property type="match status" value="1"/>
</dbReference>
<dbReference type="Proteomes" id="UP000238634">
    <property type="component" value="Unassembled WGS sequence"/>
</dbReference>
<dbReference type="InterPro" id="IPR007138">
    <property type="entry name" value="ABM_dom"/>
</dbReference>
<comment type="caution">
    <text evidence="2">The sequence shown here is derived from an EMBL/GenBank/DDBJ whole genome shotgun (WGS) entry which is preliminary data.</text>
</comment>
<dbReference type="InterPro" id="IPR011008">
    <property type="entry name" value="Dimeric_a/b-barrel"/>
</dbReference>
<dbReference type="OrthoDB" id="531457at2"/>
<dbReference type="RefSeq" id="WP_073074711.1">
    <property type="nucleotide sequence ID" value="NZ_MPPI01000044.1"/>
</dbReference>
<dbReference type="EMBL" id="PVWG01000042">
    <property type="protein sequence ID" value="PSB16418.1"/>
    <property type="molecule type" value="Genomic_DNA"/>
</dbReference>
<proteinExistence type="predicted"/>
<dbReference type="AlphaFoldDB" id="A0A2T1D7E9"/>
<evidence type="ECO:0000313" key="3">
    <source>
        <dbReference type="Proteomes" id="UP000238634"/>
    </source>
</evidence>
<evidence type="ECO:0000313" key="2">
    <source>
        <dbReference type="EMBL" id="PSB16418.1"/>
    </source>
</evidence>
<name>A0A2T1D7E9_9CYAN</name>
<dbReference type="InterPro" id="IPR022512">
    <property type="entry name" value="CHP03792"/>
</dbReference>
<protein>
    <submittedName>
        <fullName evidence="2">TIGR03792 family protein</fullName>
    </submittedName>
</protein>
<sequence>MLIEWLKVKVPPELREQYIQKDDEIWTPLLASYPGFAGKEVWINPKDPMEIVMVIHWESRDGWKSIPVEKLEETDRQFAEAMGQAFPFAEEGEYQVRKFMQRPT</sequence>
<reference evidence="2 3" key="1">
    <citation type="submission" date="2018-02" db="EMBL/GenBank/DDBJ databases">
        <authorList>
            <person name="Cohen D.B."/>
            <person name="Kent A.D."/>
        </authorList>
    </citation>
    <scope>NUCLEOTIDE SEQUENCE [LARGE SCALE GENOMIC DNA]</scope>
    <source>
        <strain evidence="2 3">ULC007</strain>
    </source>
</reference>
<evidence type="ECO:0000259" key="1">
    <source>
        <dbReference type="Pfam" id="PF03992"/>
    </source>
</evidence>